<dbReference type="InterPro" id="IPR042188">
    <property type="entry name" value="MmgE/PrpD_sf_2"/>
</dbReference>
<feature type="domain" description="MmgE/PrpD N-terminal" evidence="2">
    <location>
        <begin position="7"/>
        <end position="166"/>
    </location>
</feature>
<protein>
    <submittedName>
        <fullName evidence="4">MmgE/PrpD family protein</fullName>
    </submittedName>
</protein>
<name>A0ABY4FU77_9MICO</name>
<dbReference type="InterPro" id="IPR045336">
    <property type="entry name" value="MmgE_PrpD_N"/>
</dbReference>
<dbReference type="PANTHER" id="PTHR16943:SF8">
    <property type="entry name" value="2-METHYLCITRATE DEHYDRATASE"/>
    <property type="match status" value="1"/>
</dbReference>
<dbReference type="InterPro" id="IPR045337">
    <property type="entry name" value="MmgE_PrpD_C"/>
</dbReference>
<dbReference type="PANTHER" id="PTHR16943">
    <property type="entry name" value="2-METHYLCITRATE DEHYDRATASE-RELATED"/>
    <property type="match status" value="1"/>
</dbReference>
<organism evidence="4 5">
    <name type="scientific">Leucobacter rhizosphaerae</name>
    <dbReference type="NCBI Taxonomy" id="2932245"/>
    <lineage>
        <taxon>Bacteria</taxon>
        <taxon>Bacillati</taxon>
        <taxon>Actinomycetota</taxon>
        <taxon>Actinomycetes</taxon>
        <taxon>Micrococcales</taxon>
        <taxon>Microbacteriaceae</taxon>
        <taxon>Leucobacter</taxon>
    </lineage>
</organism>
<reference evidence="4 5" key="1">
    <citation type="submission" date="2022-04" db="EMBL/GenBank/DDBJ databases">
        <title>Leucobacter sp. isolated from rhizosphere of onion.</title>
        <authorList>
            <person name="Won M."/>
            <person name="Lee C.-M."/>
            <person name="Woen H.-Y."/>
            <person name="Kwon S.-W."/>
        </authorList>
    </citation>
    <scope>NUCLEOTIDE SEQUENCE [LARGE SCALE GENOMIC DNA]</scope>
    <source>
        <strain evidence="4 5">H25R-14</strain>
    </source>
</reference>
<dbReference type="RefSeq" id="WP_244684884.1">
    <property type="nucleotide sequence ID" value="NZ_CP095043.1"/>
</dbReference>
<comment type="similarity">
    <text evidence="1">Belongs to the PrpD family.</text>
</comment>
<dbReference type="Gene3D" id="1.10.4100.10">
    <property type="entry name" value="2-methylcitrate dehydratase PrpD"/>
    <property type="match status" value="1"/>
</dbReference>
<dbReference type="SUPFAM" id="SSF103378">
    <property type="entry name" value="2-methylcitrate dehydratase PrpD"/>
    <property type="match status" value="1"/>
</dbReference>
<dbReference type="Pfam" id="PF19305">
    <property type="entry name" value="MmgE_PrpD_C"/>
    <property type="match status" value="1"/>
</dbReference>
<dbReference type="Gene3D" id="3.30.1330.120">
    <property type="entry name" value="2-methylcitrate dehydratase PrpD"/>
    <property type="match status" value="1"/>
</dbReference>
<accession>A0ABY4FU77</accession>
<proteinExistence type="inferred from homology"/>
<dbReference type="EMBL" id="CP095043">
    <property type="protein sequence ID" value="UOQ59714.1"/>
    <property type="molecule type" value="Genomic_DNA"/>
</dbReference>
<evidence type="ECO:0000259" key="2">
    <source>
        <dbReference type="Pfam" id="PF03972"/>
    </source>
</evidence>
<sequence>MTAPADLGAVAARLLGDGLPPDVDAWSRRALVDALAVTVGGVGTRVARAAIAAADRRPGPVPLGIVPGSASAEWAAFVWATAGNALDYDDGHVRGGGIHAGTTVAAALLATAPNDLPLTQLRAAFVIGCEIAVTAGALASPAHSGHDYRTSGFAAAIGGAAAVSAVIPLPGRLGDDDAAVFGAADPDLPAPPSDRASLVAATIRLAAAHAPVSSFISGGARESTGWAAATAVGTSELAAAGLAPALEESRVVTPAGPTLFDATHGLFAAGLFAAGAPFAVLETYQKPYPCCRAAHAALDAVLALVDMGELSAEGDTEIRIGLPLATVGLDERRPVDLGEAQFAVPFLVALAVAHGVPGLRGLGRTPLRELVEDAVIRRTVGRVSLSHDPELARDPGPGYPATVTVVAADGTARTRTVRHALGSAEQPLGDAGLREKTDDLLRPAMGAEASDALVSLCLNPPEGARVRDLRAAFGRHKWSLMDQRVPPQVGAQYRVQGMKDADHPG</sequence>
<evidence type="ECO:0000313" key="5">
    <source>
        <dbReference type="Proteomes" id="UP000831775"/>
    </source>
</evidence>
<feature type="domain" description="MmgE/PrpD C-terminal" evidence="3">
    <location>
        <begin position="288"/>
        <end position="458"/>
    </location>
</feature>
<evidence type="ECO:0000256" key="1">
    <source>
        <dbReference type="ARBA" id="ARBA00006174"/>
    </source>
</evidence>
<keyword evidence="5" id="KW-1185">Reference proteome</keyword>
<dbReference type="InterPro" id="IPR005656">
    <property type="entry name" value="MmgE_PrpD"/>
</dbReference>
<gene>
    <name evidence="4" type="ORF">MUN76_11730</name>
</gene>
<dbReference type="Pfam" id="PF03972">
    <property type="entry name" value="MmgE_PrpD_N"/>
    <property type="match status" value="1"/>
</dbReference>
<evidence type="ECO:0000313" key="4">
    <source>
        <dbReference type="EMBL" id="UOQ59714.1"/>
    </source>
</evidence>
<dbReference type="InterPro" id="IPR042183">
    <property type="entry name" value="MmgE/PrpD_sf_1"/>
</dbReference>
<evidence type="ECO:0000259" key="3">
    <source>
        <dbReference type="Pfam" id="PF19305"/>
    </source>
</evidence>
<dbReference type="InterPro" id="IPR036148">
    <property type="entry name" value="MmgE/PrpD_sf"/>
</dbReference>
<dbReference type="Proteomes" id="UP000831775">
    <property type="component" value="Chromosome"/>
</dbReference>